<dbReference type="InterPro" id="IPR023382">
    <property type="entry name" value="MnmA-like_central_sf"/>
</dbReference>
<dbReference type="Gene3D" id="3.40.50.620">
    <property type="entry name" value="HUPs"/>
    <property type="match status" value="1"/>
</dbReference>
<accession>A0A9P7BET5</accession>
<dbReference type="InterPro" id="IPR046884">
    <property type="entry name" value="MnmA-like_central"/>
</dbReference>
<dbReference type="EC" id="2.8.1.14" evidence="3"/>
<keyword evidence="5" id="KW-0808">Transferase</keyword>
<dbReference type="Pfam" id="PF20258">
    <property type="entry name" value="tRNA_Me_trans_C"/>
    <property type="match status" value="1"/>
</dbReference>
<evidence type="ECO:0000256" key="6">
    <source>
        <dbReference type="ARBA" id="ARBA00022694"/>
    </source>
</evidence>
<dbReference type="GO" id="GO:0016783">
    <property type="term" value="F:sulfurtransferase activity"/>
    <property type="evidence" value="ECO:0007669"/>
    <property type="project" value="InterPro"/>
</dbReference>
<evidence type="ECO:0000256" key="2">
    <source>
        <dbReference type="ARBA" id="ARBA00006191"/>
    </source>
</evidence>
<dbReference type="AlphaFoldDB" id="A0A9P7BET5"/>
<feature type="domain" description="tRNA-specific 2-thiouridylase MnmA-like C-terminal" evidence="12">
    <location>
        <begin position="356"/>
        <end position="427"/>
    </location>
</feature>
<comment type="caution">
    <text evidence="14">The sequence shown here is derived from an EMBL/GenBank/DDBJ whole genome shotgun (WGS) entry which is preliminary data.</text>
</comment>
<dbReference type="InterPro" id="IPR046885">
    <property type="entry name" value="MnmA-like_C"/>
</dbReference>
<dbReference type="GO" id="GO:0005739">
    <property type="term" value="C:mitochondrion"/>
    <property type="evidence" value="ECO:0007669"/>
    <property type="project" value="TreeGrafter"/>
</dbReference>
<keyword evidence="9" id="KW-0694">RNA-binding</keyword>
<dbReference type="NCBIfam" id="NF001138">
    <property type="entry name" value="PRK00143.1"/>
    <property type="match status" value="1"/>
</dbReference>
<evidence type="ECO:0000256" key="7">
    <source>
        <dbReference type="ARBA" id="ARBA00022741"/>
    </source>
</evidence>
<dbReference type="SUPFAM" id="SSF52402">
    <property type="entry name" value="Adenine nucleotide alpha hydrolases-like"/>
    <property type="match status" value="1"/>
</dbReference>
<evidence type="ECO:0000256" key="9">
    <source>
        <dbReference type="ARBA" id="ARBA00022884"/>
    </source>
</evidence>
<evidence type="ECO:0000256" key="8">
    <source>
        <dbReference type="ARBA" id="ARBA00022840"/>
    </source>
</evidence>
<comment type="similarity">
    <text evidence="2">Belongs to the MnmA/TRMU family.</text>
</comment>
<comment type="catalytic activity">
    <reaction evidence="11">
        <text>5-taurinomethyluridine(34) in tRNA + S-sulfanyl-L-cysteinyl-[protein] + AH2 + ATP = 5-taurinomethyl-2-thiouridine(34) in tRNA + L-cysteinyl-[protein] + A + AMP + diphosphate + H(+)</text>
        <dbReference type="Rhea" id="RHEA:47040"/>
        <dbReference type="Rhea" id="RHEA-COMP:10131"/>
        <dbReference type="Rhea" id="RHEA-COMP:11726"/>
        <dbReference type="Rhea" id="RHEA-COMP:11732"/>
        <dbReference type="Rhea" id="RHEA-COMP:11733"/>
        <dbReference type="ChEBI" id="CHEBI:13193"/>
        <dbReference type="ChEBI" id="CHEBI:15378"/>
        <dbReference type="ChEBI" id="CHEBI:17499"/>
        <dbReference type="ChEBI" id="CHEBI:29950"/>
        <dbReference type="ChEBI" id="CHEBI:30616"/>
        <dbReference type="ChEBI" id="CHEBI:33019"/>
        <dbReference type="ChEBI" id="CHEBI:61963"/>
        <dbReference type="ChEBI" id="CHEBI:87171"/>
        <dbReference type="ChEBI" id="CHEBI:87172"/>
        <dbReference type="ChEBI" id="CHEBI:456215"/>
        <dbReference type="EC" id="2.8.1.14"/>
    </reaction>
</comment>
<evidence type="ECO:0000256" key="3">
    <source>
        <dbReference type="ARBA" id="ARBA00011953"/>
    </source>
</evidence>
<dbReference type="NCBIfam" id="TIGR00420">
    <property type="entry name" value="trmU"/>
    <property type="match status" value="1"/>
</dbReference>
<gene>
    <name evidence="14" type="ORF">C6P40_001268</name>
</gene>
<keyword evidence="7" id="KW-0547">Nucleotide-binding</keyword>
<dbReference type="Pfam" id="PF03054">
    <property type="entry name" value="tRNA_Me_trans"/>
    <property type="match status" value="1"/>
</dbReference>
<dbReference type="CDD" id="cd01998">
    <property type="entry name" value="MnmA_TRMU-like"/>
    <property type="match status" value="1"/>
</dbReference>
<dbReference type="PANTHER" id="PTHR11933:SF5">
    <property type="entry name" value="MITOCHONDRIAL TRNA-SPECIFIC 2-THIOURIDYLASE 1"/>
    <property type="match status" value="1"/>
</dbReference>
<dbReference type="Gene3D" id="2.30.30.280">
    <property type="entry name" value="Adenine nucleotide alpha hydrolases-like domains"/>
    <property type="match status" value="1"/>
</dbReference>
<keyword evidence="4" id="KW-0820">tRNA-binding</keyword>
<evidence type="ECO:0000256" key="4">
    <source>
        <dbReference type="ARBA" id="ARBA00022555"/>
    </source>
</evidence>
<dbReference type="Proteomes" id="UP000697127">
    <property type="component" value="Unassembled WGS sequence"/>
</dbReference>
<dbReference type="InterPro" id="IPR014729">
    <property type="entry name" value="Rossmann-like_a/b/a_fold"/>
</dbReference>
<keyword evidence="10" id="KW-1015">Disulfide bond</keyword>
<sequence>MFKKVVITTQKLQFSTGQISKLSQLRSISDSRFFKFKTPNDRYKQILPDKDDEIVISMSSGVDSSVTALMFAKNYKNVRGIFMANWSPDKFVGSNSTCTIDSDWLQVREICNQLNIPCERVNFEKEYWTQVFEPMLDQYQHGYTPNPDIGCNKYVKFGKMIEYLNKLFSGKSNKWWLVTGHYAKILYDKETNQSRLFRADYKKKDQSYYLTSMPNNILNNIIMPIGHYTKPEIRDIANDYNLLTKDKPDSQGLCFVSQVGKFKDFLNEYIPPNPGNIVTKDGKIWGKHQGLWSATIGQKSGISMPQGDNKYKGVWLVSDKNIEKNELIISRKDDKDAFYKDIININLSTWYWMIPDMNWSIVEKNLIDGTINCQIRSLQIPNIVKNITFNTTNSNANIQINEKIFGIAAGQTLALYKDEMLLGSGVIC</sequence>
<dbReference type="Gene3D" id="2.40.30.10">
    <property type="entry name" value="Translation factors"/>
    <property type="match status" value="1"/>
</dbReference>
<keyword evidence="6" id="KW-0819">tRNA processing</keyword>
<evidence type="ECO:0000256" key="1">
    <source>
        <dbReference type="ARBA" id="ARBA00003986"/>
    </source>
</evidence>
<evidence type="ECO:0000313" key="15">
    <source>
        <dbReference type="Proteomes" id="UP000697127"/>
    </source>
</evidence>
<evidence type="ECO:0000256" key="10">
    <source>
        <dbReference type="ARBA" id="ARBA00023157"/>
    </source>
</evidence>
<evidence type="ECO:0000259" key="13">
    <source>
        <dbReference type="Pfam" id="PF20259"/>
    </source>
</evidence>
<protein>
    <recommendedName>
        <fullName evidence="3">tRNA-5-taurinomethyluridine 2-sulfurtransferase</fullName>
        <ecNumber evidence="3">2.8.1.14</ecNumber>
    </recommendedName>
</protein>
<dbReference type="GO" id="GO:0002143">
    <property type="term" value="P:tRNA wobble position uridine thiolation"/>
    <property type="evidence" value="ECO:0007669"/>
    <property type="project" value="TreeGrafter"/>
</dbReference>
<dbReference type="FunFam" id="2.30.30.280:FF:000001">
    <property type="entry name" value="tRNA-specific 2-thiouridylase MnmA"/>
    <property type="match status" value="1"/>
</dbReference>
<keyword evidence="8" id="KW-0067">ATP-binding</keyword>
<organism evidence="14 15">
    <name type="scientific">Pichia californica</name>
    <dbReference type="NCBI Taxonomy" id="460514"/>
    <lineage>
        <taxon>Eukaryota</taxon>
        <taxon>Fungi</taxon>
        <taxon>Dikarya</taxon>
        <taxon>Ascomycota</taxon>
        <taxon>Saccharomycotina</taxon>
        <taxon>Pichiomycetes</taxon>
        <taxon>Pichiales</taxon>
        <taxon>Pichiaceae</taxon>
        <taxon>Pichia</taxon>
    </lineage>
</organism>
<dbReference type="FunFam" id="3.40.50.620:FF:000115">
    <property type="entry name" value="tRNA-specific 2-thiouridylase MnmA"/>
    <property type="match status" value="1"/>
</dbReference>
<dbReference type="EMBL" id="PUHW01000171">
    <property type="protein sequence ID" value="KAG0688216.1"/>
    <property type="molecule type" value="Genomic_DNA"/>
</dbReference>
<comment type="function">
    <text evidence="1">Catalyzes the 2-thiolation of uridine at the wobble position (U34) of mitochondrial tRNA(Lys), tRNA(Glu) and tRNA(Gln). Required for the formation of 5-taurinomethyl-2-thiouridine (tm5s2U) of mitochondrial tRNA(Lys), tRNA(Glu), and tRNA(Gln) at the wobble position. ATP is required to activate the C2 atom of the wobble base.</text>
</comment>
<evidence type="ECO:0000256" key="11">
    <source>
        <dbReference type="ARBA" id="ARBA00049564"/>
    </source>
</evidence>
<dbReference type="InterPro" id="IPR004506">
    <property type="entry name" value="MnmA-like"/>
</dbReference>
<name>A0A9P7BET5_9ASCO</name>
<dbReference type="PANTHER" id="PTHR11933">
    <property type="entry name" value="TRNA 5-METHYLAMINOMETHYL-2-THIOURIDYLATE -METHYLTRANSFERASE"/>
    <property type="match status" value="1"/>
</dbReference>
<reference evidence="14" key="1">
    <citation type="submission" date="2020-11" db="EMBL/GenBank/DDBJ databases">
        <title>Kefir isolates.</title>
        <authorList>
            <person name="Marcisauskas S."/>
            <person name="Kim Y."/>
            <person name="Blasche S."/>
        </authorList>
    </citation>
    <scope>NUCLEOTIDE SEQUENCE</scope>
    <source>
        <strain evidence="14">Olga-1</strain>
    </source>
</reference>
<evidence type="ECO:0000259" key="12">
    <source>
        <dbReference type="Pfam" id="PF20258"/>
    </source>
</evidence>
<evidence type="ECO:0000313" key="14">
    <source>
        <dbReference type="EMBL" id="KAG0688216.1"/>
    </source>
</evidence>
<dbReference type="GO" id="GO:0005524">
    <property type="term" value="F:ATP binding"/>
    <property type="evidence" value="ECO:0007669"/>
    <property type="project" value="UniProtKB-KW"/>
</dbReference>
<dbReference type="OrthoDB" id="3685at2759"/>
<dbReference type="GO" id="GO:0000049">
    <property type="term" value="F:tRNA binding"/>
    <property type="evidence" value="ECO:0007669"/>
    <property type="project" value="UniProtKB-KW"/>
</dbReference>
<proteinExistence type="inferred from homology"/>
<feature type="domain" description="tRNA-specific 2-thiouridylase MnmA-like central" evidence="13">
    <location>
        <begin position="263"/>
        <end position="331"/>
    </location>
</feature>
<evidence type="ECO:0000256" key="5">
    <source>
        <dbReference type="ARBA" id="ARBA00022679"/>
    </source>
</evidence>
<dbReference type="Pfam" id="PF20259">
    <property type="entry name" value="tRNA_Me_trans_M"/>
    <property type="match status" value="1"/>
</dbReference>
<keyword evidence="15" id="KW-1185">Reference proteome</keyword>